<dbReference type="EMBL" id="ADVR01000077">
    <property type="protein sequence ID" value="EFO80260.1"/>
    <property type="molecule type" value="Genomic_DNA"/>
</dbReference>
<dbReference type="InterPro" id="IPR000587">
    <property type="entry name" value="Creatinase_N"/>
</dbReference>
<dbReference type="AlphaFoldDB" id="E1IEW3"/>
<dbReference type="SUPFAM" id="SSF55920">
    <property type="entry name" value="Creatinase/aminopeptidase"/>
    <property type="match status" value="1"/>
</dbReference>
<name>E1IEW3_9CHLR</name>
<evidence type="ECO:0000256" key="1">
    <source>
        <dbReference type="ARBA" id="ARBA00022723"/>
    </source>
</evidence>
<sequence>MNPTRLDRLTSALQRYGVAGLVLMPAANLTYLSSLTFHPGKRLTLALIPTTGPACMIVPALEANRVAATSRVPLRLFPWSDAEGPTEATRLALAAAFGPQRDLVLAVEYSALRVMELRALEAAWPGLQVVDATDLMAELRMVKDAEEVAIMERAAQIVETGLAETIRQIRVGMTERQISRMLSAAIIAAGAEGESFENMVASGPNGANPHHSNGDRVIQPGDLIILDCGARYQGYISDTTRTVAVGEPSAAARQIYELVRAANAAGRAAARPGATPSQIDAATRQVIAAAGYGDAFIHRTGHGIGIEVHELPNILDGNNTPLVPGTTFTIEPGIYLPGNLGVRIEDDMLITPEGARSLTQMGRELQIVGGFDKLSHRATGAD</sequence>
<dbReference type="PROSITE" id="PS00491">
    <property type="entry name" value="PROLINE_PEPTIDASE"/>
    <property type="match status" value="1"/>
</dbReference>
<dbReference type="InterPro" id="IPR001131">
    <property type="entry name" value="Peptidase_M24B_aminopep-P_CS"/>
</dbReference>
<dbReference type="OrthoDB" id="9806388at2"/>
<organism evidence="5 6">
    <name type="scientific">Oscillochloris trichoides DG-6</name>
    <dbReference type="NCBI Taxonomy" id="765420"/>
    <lineage>
        <taxon>Bacteria</taxon>
        <taxon>Bacillati</taxon>
        <taxon>Chloroflexota</taxon>
        <taxon>Chloroflexia</taxon>
        <taxon>Chloroflexales</taxon>
        <taxon>Chloroflexineae</taxon>
        <taxon>Oscillochloridaceae</taxon>
        <taxon>Oscillochloris</taxon>
    </lineage>
</organism>
<dbReference type="Pfam" id="PF00557">
    <property type="entry name" value="Peptidase_M24"/>
    <property type="match status" value="1"/>
</dbReference>
<dbReference type="InterPro" id="IPR050659">
    <property type="entry name" value="Peptidase_M24B"/>
</dbReference>
<accession>E1IEW3</accession>
<feature type="domain" description="Peptidase M24" evidence="3">
    <location>
        <begin position="150"/>
        <end position="351"/>
    </location>
</feature>
<keyword evidence="2" id="KW-0378">Hydrolase</keyword>
<feature type="domain" description="Creatinase N-terminal" evidence="4">
    <location>
        <begin position="5"/>
        <end position="142"/>
    </location>
</feature>
<reference evidence="5 6" key="1">
    <citation type="journal article" date="2011" name="J. Bacteriol.">
        <title>Draft genome sequence of the anoxygenic filamentous phototrophic bacterium Oscillochloris trichoides subsp. DG-6.</title>
        <authorList>
            <person name="Kuznetsov B.B."/>
            <person name="Ivanovsky R.N."/>
            <person name="Keppen O.I."/>
            <person name="Sukhacheva M.V."/>
            <person name="Bumazhkin B.K."/>
            <person name="Patutina E.O."/>
            <person name="Beletsky A.V."/>
            <person name="Mardanov A.V."/>
            <person name="Baslerov R.V."/>
            <person name="Panteleeva A.N."/>
            <person name="Kolganova T.V."/>
            <person name="Ravin N.V."/>
            <person name="Skryabin K.G."/>
        </authorList>
    </citation>
    <scope>NUCLEOTIDE SEQUENCE [LARGE SCALE GENOMIC DNA]</scope>
    <source>
        <strain evidence="5 6">DG-6</strain>
    </source>
</reference>
<keyword evidence="1" id="KW-0479">Metal-binding</keyword>
<dbReference type="SUPFAM" id="SSF53092">
    <property type="entry name" value="Creatinase/prolidase N-terminal domain"/>
    <property type="match status" value="1"/>
</dbReference>
<dbReference type="InterPro" id="IPR001714">
    <property type="entry name" value="Pept_M24_MAP"/>
</dbReference>
<dbReference type="PANTHER" id="PTHR46112:SF3">
    <property type="entry name" value="AMINOPEPTIDASE YPDF"/>
    <property type="match status" value="1"/>
</dbReference>
<dbReference type="Gene3D" id="3.90.230.10">
    <property type="entry name" value="Creatinase/methionine aminopeptidase superfamily"/>
    <property type="match status" value="1"/>
</dbReference>
<proteinExistence type="predicted"/>
<dbReference type="Pfam" id="PF01321">
    <property type="entry name" value="Creatinase_N"/>
    <property type="match status" value="1"/>
</dbReference>
<evidence type="ECO:0000259" key="4">
    <source>
        <dbReference type="Pfam" id="PF01321"/>
    </source>
</evidence>
<dbReference type="InterPro" id="IPR036005">
    <property type="entry name" value="Creatinase/aminopeptidase-like"/>
</dbReference>
<dbReference type="Gene3D" id="3.40.350.10">
    <property type="entry name" value="Creatinase/prolidase N-terminal domain"/>
    <property type="match status" value="1"/>
</dbReference>
<evidence type="ECO:0000313" key="5">
    <source>
        <dbReference type="EMBL" id="EFO80260.1"/>
    </source>
</evidence>
<dbReference type="PRINTS" id="PR00599">
    <property type="entry name" value="MAPEPTIDASE"/>
</dbReference>
<dbReference type="GO" id="GO:0008235">
    <property type="term" value="F:metalloexopeptidase activity"/>
    <property type="evidence" value="ECO:0007669"/>
    <property type="project" value="UniProtKB-ARBA"/>
</dbReference>
<dbReference type="eggNOG" id="COG0006">
    <property type="taxonomic scope" value="Bacteria"/>
</dbReference>
<dbReference type="CDD" id="cd01092">
    <property type="entry name" value="APP-like"/>
    <property type="match status" value="1"/>
</dbReference>
<dbReference type="GO" id="GO:0046872">
    <property type="term" value="F:metal ion binding"/>
    <property type="evidence" value="ECO:0007669"/>
    <property type="project" value="UniProtKB-KW"/>
</dbReference>
<dbReference type="HOGENOM" id="CLU_017266_4_1_0"/>
<dbReference type="InterPro" id="IPR029149">
    <property type="entry name" value="Creatin/AminoP/Spt16_N"/>
</dbReference>
<keyword evidence="6" id="KW-1185">Reference proteome</keyword>
<dbReference type="GO" id="GO:0004177">
    <property type="term" value="F:aminopeptidase activity"/>
    <property type="evidence" value="ECO:0007669"/>
    <property type="project" value="UniProtKB-ARBA"/>
</dbReference>
<gene>
    <name evidence="5" type="ORF">OSCT_1864</name>
</gene>
<evidence type="ECO:0000313" key="6">
    <source>
        <dbReference type="Proteomes" id="UP000054010"/>
    </source>
</evidence>
<dbReference type="PANTHER" id="PTHR46112">
    <property type="entry name" value="AMINOPEPTIDASE"/>
    <property type="match status" value="1"/>
</dbReference>
<dbReference type="STRING" id="765420.OSCT_1864"/>
<comment type="caution">
    <text evidence="5">The sequence shown here is derived from an EMBL/GenBank/DDBJ whole genome shotgun (WGS) entry which is preliminary data.</text>
</comment>
<dbReference type="InterPro" id="IPR000994">
    <property type="entry name" value="Pept_M24"/>
</dbReference>
<evidence type="ECO:0000256" key="2">
    <source>
        <dbReference type="ARBA" id="ARBA00022801"/>
    </source>
</evidence>
<evidence type="ECO:0000259" key="3">
    <source>
        <dbReference type="Pfam" id="PF00557"/>
    </source>
</evidence>
<dbReference type="Proteomes" id="UP000054010">
    <property type="component" value="Unassembled WGS sequence"/>
</dbReference>
<protein>
    <submittedName>
        <fullName evidence="5">Peptidase M24</fullName>
    </submittedName>
</protein>